<feature type="non-terminal residue" evidence="2">
    <location>
        <position position="1"/>
    </location>
</feature>
<reference evidence="2 3" key="1">
    <citation type="submission" date="2022-05" db="EMBL/GenBank/DDBJ databases">
        <authorList>
            <consortium name="Genoscope - CEA"/>
            <person name="William W."/>
        </authorList>
    </citation>
    <scope>NUCLEOTIDE SEQUENCE [LARGE SCALE GENOMIC DNA]</scope>
</reference>
<evidence type="ECO:0000256" key="1">
    <source>
        <dbReference type="SAM" id="MobiDB-lite"/>
    </source>
</evidence>
<dbReference type="Pfam" id="PF15874">
    <property type="entry name" value="Il2rg"/>
    <property type="match status" value="1"/>
</dbReference>
<dbReference type="PANTHER" id="PTHR33887">
    <property type="entry name" value="PB1 DOMAIN-CONTAINING PROTEIN"/>
    <property type="match status" value="1"/>
</dbReference>
<name>A0ABN8M2P2_9CNID</name>
<proteinExistence type="predicted"/>
<keyword evidence="3" id="KW-1185">Reference proteome</keyword>
<sequence>IWLFIYFIEHQEALFNTDCRLNLLLHSIREQCHCEIRAQVDLCEVSGRPKNLPQQPPESYATNYLKPREKYVLIQMEKENGKLAYKPLLVDKKIITEDFLASLEKEMAEREIMTRSPRFTKKRNSLKPDRAGMPGRLKRTLSARKSSQKLDAENH</sequence>
<dbReference type="Proteomes" id="UP001159427">
    <property type="component" value="Unassembled WGS sequence"/>
</dbReference>
<organism evidence="2 3">
    <name type="scientific">Porites evermanni</name>
    <dbReference type="NCBI Taxonomy" id="104178"/>
    <lineage>
        <taxon>Eukaryota</taxon>
        <taxon>Metazoa</taxon>
        <taxon>Cnidaria</taxon>
        <taxon>Anthozoa</taxon>
        <taxon>Hexacorallia</taxon>
        <taxon>Scleractinia</taxon>
        <taxon>Fungiina</taxon>
        <taxon>Poritidae</taxon>
        <taxon>Porites</taxon>
    </lineage>
</organism>
<evidence type="ECO:0000313" key="3">
    <source>
        <dbReference type="Proteomes" id="UP001159427"/>
    </source>
</evidence>
<dbReference type="PANTHER" id="PTHR33887:SF5">
    <property type="entry name" value="PB1 DOMAIN-CONTAINING PROTEIN"/>
    <property type="match status" value="1"/>
</dbReference>
<dbReference type="InterPro" id="IPR039471">
    <property type="entry name" value="CXorf65-like"/>
</dbReference>
<feature type="region of interest" description="Disordered" evidence="1">
    <location>
        <begin position="111"/>
        <end position="155"/>
    </location>
</feature>
<evidence type="ECO:0000313" key="2">
    <source>
        <dbReference type="EMBL" id="CAH3023677.1"/>
    </source>
</evidence>
<accession>A0ABN8M2P2</accession>
<dbReference type="EMBL" id="CALNXI010000270">
    <property type="protein sequence ID" value="CAH3023677.1"/>
    <property type="molecule type" value="Genomic_DNA"/>
</dbReference>
<gene>
    <name evidence="2" type="ORF">PEVE_00020111</name>
</gene>
<comment type="caution">
    <text evidence="2">The sequence shown here is derived from an EMBL/GenBank/DDBJ whole genome shotgun (WGS) entry which is preliminary data.</text>
</comment>
<protein>
    <submittedName>
        <fullName evidence="2">Uncharacterized protein</fullName>
    </submittedName>
</protein>